<evidence type="ECO:0000313" key="2">
    <source>
        <dbReference type="Proteomes" id="UP000492821"/>
    </source>
</evidence>
<dbReference type="WBParaSite" id="Pan_g13739.t1">
    <property type="protein sequence ID" value="Pan_g13739.t1"/>
    <property type="gene ID" value="Pan_g13739"/>
</dbReference>
<sequence length="85" mass="10024">MFGCESTKTSLTFFTTDGWSGRSFSLSKKKAVDGNAFWHVEHRTSIWWRNWKRSEGNKADMERQMGMILDENRNLRRQPPKAEAR</sequence>
<organism evidence="2 3">
    <name type="scientific">Panagrellus redivivus</name>
    <name type="common">Microworm</name>
    <dbReference type="NCBI Taxonomy" id="6233"/>
    <lineage>
        <taxon>Eukaryota</taxon>
        <taxon>Metazoa</taxon>
        <taxon>Ecdysozoa</taxon>
        <taxon>Nematoda</taxon>
        <taxon>Chromadorea</taxon>
        <taxon>Rhabditida</taxon>
        <taxon>Tylenchina</taxon>
        <taxon>Panagrolaimomorpha</taxon>
        <taxon>Panagrolaimoidea</taxon>
        <taxon>Panagrolaimidae</taxon>
        <taxon>Panagrellus</taxon>
    </lineage>
</organism>
<evidence type="ECO:0000256" key="1">
    <source>
        <dbReference type="SAM" id="MobiDB-lite"/>
    </source>
</evidence>
<dbReference type="AlphaFoldDB" id="A0A7E4UWQ9"/>
<reference evidence="2" key="1">
    <citation type="journal article" date="2013" name="Genetics">
        <title>The draft genome and transcriptome of Panagrellus redivivus are shaped by the harsh demands of a free-living lifestyle.</title>
        <authorList>
            <person name="Srinivasan J."/>
            <person name="Dillman A.R."/>
            <person name="Macchietto M.G."/>
            <person name="Heikkinen L."/>
            <person name="Lakso M."/>
            <person name="Fracchia K.M."/>
            <person name="Antoshechkin I."/>
            <person name="Mortazavi A."/>
            <person name="Wong G."/>
            <person name="Sternberg P.W."/>
        </authorList>
    </citation>
    <scope>NUCLEOTIDE SEQUENCE [LARGE SCALE GENOMIC DNA]</scope>
    <source>
        <strain evidence="2">MT8872</strain>
    </source>
</reference>
<proteinExistence type="predicted"/>
<reference evidence="3" key="2">
    <citation type="submission" date="2020-10" db="UniProtKB">
        <authorList>
            <consortium name="WormBaseParasite"/>
        </authorList>
    </citation>
    <scope>IDENTIFICATION</scope>
</reference>
<feature type="region of interest" description="Disordered" evidence="1">
    <location>
        <begin position="62"/>
        <end position="85"/>
    </location>
</feature>
<protein>
    <submittedName>
        <fullName evidence="3">Uncharacterized protein</fullName>
    </submittedName>
</protein>
<keyword evidence="2" id="KW-1185">Reference proteome</keyword>
<evidence type="ECO:0000313" key="3">
    <source>
        <dbReference type="WBParaSite" id="Pan_g13739.t1"/>
    </source>
</evidence>
<accession>A0A7E4UWQ9</accession>
<dbReference type="Proteomes" id="UP000492821">
    <property type="component" value="Unassembled WGS sequence"/>
</dbReference>
<name>A0A7E4UWQ9_PANRE</name>
<feature type="compositionally biased region" description="Basic and acidic residues" evidence="1">
    <location>
        <begin position="70"/>
        <end position="85"/>
    </location>
</feature>